<gene>
    <name evidence="1" type="ORF">NHP190020_12340</name>
    <name evidence="2" type="ORF">SNTW_11760</name>
</gene>
<protein>
    <recommendedName>
        <fullName evidence="5">DUF493 domain-containing protein</fullName>
    </recommendedName>
</protein>
<reference evidence="1 4" key="2">
    <citation type="submission" date="2020-04" db="EMBL/GenBank/DDBJ databases">
        <title>Genomic analysis of gastric non-Helicobacter pylori Helicobacters isolated in Japan.</title>
        <authorList>
            <person name="Suzuki M."/>
            <person name="Rimbara E."/>
        </authorList>
    </citation>
    <scope>NUCLEOTIDE SEQUENCE [LARGE SCALE GENOMIC DNA]</scope>
    <source>
        <strain evidence="1 4">NHP19-0020</strain>
    </source>
</reference>
<accession>A0A6J4CYU3</accession>
<dbReference type="AlphaFoldDB" id="A0A6J4CYU3"/>
<proteinExistence type="predicted"/>
<evidence type="ECO:0000313" key="1">
    <source>
        <dbReference type="EMBL" id="BCD46195.1"/>
    </source>
</evidence>
<organism evidence="2 3">
    <name type="scientific">Helicobacter suis</name>
    <dbReference type="NCBI Taxonomy" id="104628"/>
    <lineage>
        <taxon>Bacteria</taxon>
        <taxon>Pseudomonadati</taxon>
        <taxon>Campylobacterota</taxon>
        <taxon>Epsilonproteobacteria</taxon>
        <taxon>Campylobacterales</taxon>
        <taxon>Helicobacteraceae</taxon>
        <taxon>Helicobacter</taxon>
    </lineage>
</organism>
<dbReference type="EMBL" id="AP019774">
    <property type="protein sequence ID" value="BCD70531.1"/>
    <property type="molecule type" value="Genomic_DNA"/>
</dbReference>
<dbReference type="Proteomes" id="UP000317935">
    <property type="component" value="Chromosome"/>
</dbReference>
<dbReference type="Pfam" id="PF04359">
    <property type="entry name" value="DUF493"/>
    <property type="match status" value="1"/>
</dbReference>
<dbReference type="RefSeq" id="WP_034376752.1">
    <property type="nucleotide sequence ID" value="NZ_AP019774.1"/>
</dbReference>
<dbReference type="InterPro" id="IPR027471">
    <property type="entry name" value="YbeD-like_sf"/>
</dbReference>
<keyword evidence="4" id="KW-1185">Reference proteome</keyword>
<dbReference type="EMBL" id="AP023036">
    <property type="protein sequence ID" value="BCD46195.1"/>
    <property type="molecule type" value="Genomic_DNA"/>
</dbReference>
<reference evidence="2 3" key="1">
    <citation type="submission" date="2019-06" db="EMBL/GenBank/DDBJ databases">
        <title>Complete genome sequence of Helicobacter suis SNTW101c.</title>
        <authorList>
            <person name="Rimbara E."/>
            <person name="Suzuki M."/>
            <person name="Matsui H."/>
            <person name="Nakamura M."/>
            <person name="Mori S."/>
            <person name="Shibayama K."/>
        </authorList>
    </citation>
    <scope>NUCLEOTIDE SEQUENCE [LARGE SCALE GENOMIC DNA]</scope>
    <source>
        <strain evidence="2 3">SNTW101c</strain>
    </source>
</reference>
<sequence>MDSTHKATITYPCLWEYSLITDKPKALLEELPHLLENLKYQVYTKNTSAQGKYTSMKLSLVVSSDAERYALFEKLSNHAFVKWVL</sequence>
<dbReference type="GeneID" id="56928394"/>
<dbReference type="Proteomes" id="UP000509742">
    <property type="component" value="Chromosome"/>
</dbReference>
<evidence type="ECO:0000313" key="3">
    <source>
        <dbReference type="Proteomes" id="UP000317935"/>
    </source>
</evidence>
<evidence type="ECO:0000313" key="4">
    <source>
        <dbReference type="Proteomes" id="UP000509742"/>
    </source>
</evidence>
<evidence type="ECO:0008006" key="5">
    <source>
        <dbReference type="Google" id="ProtNLM"/>
    </source>
</evidence>
<evidence type="ECO:0000313" key="2">
    <source>
        <dbReference type="EMBL" id="BCD70531.1"/>
    </source>
</evidence>
<name>A0A6J4CYU3_9HELI</name>
<dbReference type="SUPFAM" id="SSF117991">
    <property type="entry name" value="YbeD/HP0495-like"/>
    <property type="match status" value="1"/>
</dbReference>
<dbReference type="Gene3D" id="3.30.70.260">
    <property type="match status" value="1"/>
</dbReference>
<dbReference type="InterPro" id="IPR007454">
    <property type="entry name" value="UPF0250_YbeD-like"/>
</dbReference>